<dbReference type="PANTHER" id="PTHR43806">
    <property type="entry name" value="PEPTIDASE S8"/>
    <property type="match status" value="1"/>
</dbReference>
<comment type="caution">
    <text evidence="10">The sequence shown here is derived from an EMBL/GenBank/DDBJ whole genome shotgun (WGS) entry which is preliminary data.</text>
</comment>
<feature type="domain" description="Peptidase S8/S53" evidence="8">
    <location>
        <begin position="150"/>
        <end position="547"/>
    </location>
</feature>
<dbReference type="InterPro" id="IPR036852">
    <property type="entry name" value="Peptidase_S8/S53_dom_sf"/>
</dbReference>
<dbReference type="InterPro" id="IPR002110">
    <property type="entry name" value="Ankyrin_rpt"/>
</dbReference>
<evidence type="ECO:0000259" key="9">
    <source>
        <dbReference type="Pfam" id="PF24289"/>
    </source>
</evidence>
<comment type="similarity">
    <text evidence="1 6">Belongs to the peptidase S8 family.</text>
</comment>
<dbReference type="RefSeq" id="WP_377170289.1">
    <property type="nucleotide sequence ID" value="NZ_JBHSMQ010000009.1"/>
</dbReference>
<feature type="domain" description="DUF7477" evidence="9">
    <location>
        <begin position="708"/>
        <end position="842"/>
    </location>
</feature>
<evidence type="ECO:0000256" key="2">
    <source>
        <dbReference type="ARBA" id="ARBA00022670"/>
    </source>
</evidence>
<dbReference type="PROSITE" id="PS00138">
    <property type="entry name" value="SUBTILASE_SER"/>
    <property type="match status" value="1"/>
</dbReference>
<protein>
    <submittedName>
        <fullName evidence="10">S8 family serine peptidase</fullName>
    </submittedName>
</protein>
<evidence type="ECO:0000256" key="1">
    <source>
        <dbReference type="ARBA" id="ARBA00011073"/>
    </source>
</evidence>
<dbReference type="PRINTS" id="PR00723">
    <property type="entry name" value="SUBTILISIN"/>
</dbReference>
<dbReference type="EMBL" id="JBHSMQ010000009">
    <property type="protein sequence ID" value="MFC5457225.1"/>
    <property type="molecule type" value="Genomic_DNA"/>
</dbReference>
<feature type="repeat" description="ANK" evidence="5">
    <location>
        <begin position="65"/>
        <end position="97"/>
    </location>
</feature>
<dbReference type="Gene3D" id="3.40.50.200">
    <property type="entry name" value="Peptidase S8/S53 domain"/>
    <property type="match status" value="1"/>
</dbReference>
<feature type="region of interest" description="Disordered" evidence="7">
    <location>
        <begin position="588"/>
        <end position="620"/>
    </location>
</feature>
<feature type="active site" description="Charge relay system" evidence="6">
    <location>
        <position position="511"/>
    </location>
</feature>
<dbReference type="SUPFAM" id="SSF48403">
    <property type="entry name" value="Ankyrin repeat"/>
    <property type="match status" value="1"/>
</dbReference>
<dbReference type="Pfam" id="PF00082">
    <property type="entry name" value="Peptidase_S8"/>
    <property type="match status" value="1"/>
</dbReference>
<keyword evidence="3 6" id="KW-0378">Hydrolase</keyword>
<dbReference type="InterPro" id="IPR000209">
    <property type="entry name" value="Peptidase_S8/S53_dom"/>
</dbReference>
<dbReference type="Pfam" id="PF12796">
    <property type="entry name" value="Ank_2"/>
    <property type="match status" value="1"/>
</dbReference>
<evidence type="ECO:0000256" key="5">
    <source>
        <dbReference type="PROSITE-ProRule" id="PRU00023"/>
    </source>
</evidence>
<dbReference type="SMART" id="SM00248">
    <property type="entry name" value="ANK"/>
    <property type="match status" value="2"/>
</dbReference>
<dbReference type="PROSITE" id="PS50088">
    <property type="entry name" value="ANK_REPEAT"/>
    <property type="match status" value="1"/>
</dbReference>
<evidence type="ECO:0000256" key="6">
    <source>
        <dbReference type="PROSITE-ProRule" id="PRU01240"/>
    </source>
</evidence>
<keyword evidence="5" id="KW-0040">ANK repeat</keyword>
<dbReference type="Gene3D" id="1.25.40.20">
    <property type="entry name" value="Ankyrin repeat-containing domain"/>
    <property type="match status" value="1"/>
</dbReference>
<evidence type="ECO:0000313" key="11">
    <source>
        <dbReference type="Proteomes" id="UP001596052"/>
    </source>
</evidence>
<proteinExistence type="inferred from homology"/>
<keyword evidence="4 6" id="KW-0720">Serine protease</keyword>
<dbReference type="InterPro" id="IPR036770">
    <property type="entry name" value="Ankyrin_rpt-contain_sf"/>
</dbReference>
<dbReference type="InterPro" id="IPR050131">
    <property type="entry name" value="Peptidase_S8_subtilisin-like"/>
</dbReference>
<dbReference type="InterPro" id="IPR023828">
    <property type="entry name" value="Peptidase_S8_Ser-AS"/>
</dbReference>
<name>A0ABW0KVJ1_9BACT</name>
<keyword evidence="11" id="KW-1185">Reference proteome</keyword>
<gene>
    <name evidence="10" type="ORF">ACFQDI_20315</name>
</gene>
<accession>A0ABW0KVJ1</accession>
<dbReference type="PROSITE" id="PS50297">
    <property type="entry name" value="ANK_REP_REGION"/>
    <property type="match status" value="1"/>
</dbReference>
<evidence type="ECO:0000256" key="7">
    <source>
        <dbReference type="SAM" id="MobiDB-lite"/>
    </source>
</evidence>
<reference evidence="11" key="1">
    <citation type="journal article" date="2019" name="Int. J. Syst. Evol. Microbiol.">
        <title>The Global Catalogue of Microorganisms (GCM) 10K type strain sequencing project: providing services to taxonomists for standard genome sequencing and annotation.</title>
        <authorList>
            <consortium name="The Broad Institute Genomics Platform"/>
            <consortium name="The Broad Institute Genome Sequencing Center for Infectious Disease"/>
            <person name="Wu L."/>
            <person name="Ma J."/>
        </authorList>
    </citation>
    <scope>NUCLEOTIDE SEQUENCE [LARGE SCALE GENOMIC DNA]</scope>
    <source>
        <strain evidence="11">CGMCC 4.1469</strain>
    </source>
</reference>
<keyword evidence="2 6" id="KW-0645">Protease</keyword>
<feature type="active site" description="Charge relay system" evidence="6">
    <location>
        <position position="261"/>
    </location>
</feature>
<evidence type="ECO:0000256" key="4">
    <source>
        <dbReference type="ARBA" id="ARBA00022825"/>
    </source>
</evidence>
<organism evidence="10 11">
    <name type="scientific">Prosthecobacter fluviatilis</name>
    <dbReference type="NCBI Taxonomy" id="445931"/>
    <lineage>
        <taxon>Bacteria</taxon>
        <taxon>Pseudomonadati</taxon>
        <taxon>Verrucomicrobiota</taxon>
        <taxon>Verrucomicrobiia</taxon>
        <taxon>Verrucomicrobiales</taxon>
        <taxon>Verrucomicrobiaceae</taxon>
        <taxon>Prosthecobacter</taxon>
    </lineage>
</organism>
<dbReference type="SUPFAM" id="SSF52743">
    <property type="entry name" value="Subtilisin-like"/>
    <property type="match status" value="1"/>
</dbReference>
<dbReference type="Proteomes" id="UP001596052">
    <property type="component" value="Unassembled WGS sequence"/>
</dbReference>
<dbReference type="PANTHER" id="PTHR43806:SF11">
    <property type="entry name" value="CEREVISIN-RELATED"/>
    <property type="match status" value="1"/>
</dbReference>
<sequence length="863" mass="94088">MAPSPSLGKVILSTLALSVSWIQPLRAQTGAGDPAALLTAVEKADTDRVRQLLLSSAKPDVRNASGETPLMLAAKAGSFEICRALLWAGADANLTDKSGKKARDLLKKDAAGFSAVNLLLRCYSFVQEHPEAPAKITRPGLVMISDCFIDHDHKDIKPRYWTNTAEATGKPGLDDDRNGFIDDIYGWNAAADEPLRAPLMANMADGSSATLLRKFVTLYNRSEVESYDTGSTEWKGLKLDDLRKGYENPLVRQLGLDTLMDEGVDIDDLTFTNMLVSASHGTHVAGIVLKASNSTAQVHGMIHGRFQTPKEAVTDLIALAHRLAPRTVTYEQFVMQLRKTLLSDALKHGARRSAYLRSTGAGVANLSWMQSRKWFTGVASDIKDIYQEHGMDPDSIENYTCPIGLDLCGDLGLELLVNAAAELALMIHQNPDVLFVLAAGNDSEDNDAGYPSPAYLSRFFPNVITVASVSAENKLSDFSNYGTASVQVAAPGEKILSFLLADQAGFMSGTSMAAPAVAGLAARIRTEHPQLTAVDVRLILERSVTALESLQEAVATSGVVNPQAALALAAQWQPGSRADLTLAALTPPRQAAEEKSDEAPPEPETPDHTDDEALTTTPADKGARISAIGGFATQWRIITSTGTGFTQQAAHPVGKLPLDWIKQKWQDGWEITSLGGENEKWRVVMSATGRTAREQKLLGLDFDPSSIDQLRSIGYHITSHAGFSTSWVFVLTAGTGWKDQRYHLPGPWNEERSRWISQNMKAGYRITSLAGDEYSKDRSQDTWSVIMTQGTAYGEQVLTGPGPWPQEWITEHEKKGYRITHCTGYDSHWVVVMTQNTSLDRQTPSPGTAWDDAWVQEQWRGKN</sequence>
<dbReference type="PROSITE" id="PS51892">
    <property type="entry name" value="SUBTILASE"/>
    <property type="match status" value="1"/>
</dbReference>
<evidence type="ECO:0000256" key="3">
    <source>
        <dbReference type="ARBA" id="ARBA00022801"/>
    </source>
</evidence>
<dbReference type="InterPro" id="IPR055900">
    <property type="entry name" value="DUF7477"/>
</dbReference>
<evidence type="ECO:0000313" key="10">
    <source>
        <dbReference type="EMBL" id="MFC5457225.1"/>
    </source>
</evidence>
<feature type="active site" description="Charge relay system" evidence="6">
    <location>
        <position position="280"/>
    </location>
</feature>
<dbReference type="InterPro" id="IPR015500">
    <property type="entry name" value="Peptidase_S8_subtilisin-rel"/>
</dbReference>
<dbReference type="Pfam" id="PF24289">
    <property type="entry name" value="DUF7477"/>
    <property type="match status" value="1"/>
</dbReference>
<evidence type="ECO:0000259" key="8">
    <source>
        <dbReference type="Pfam" id="PF00082"/>
    </source>
</evidence>